<accession>A0A653ABQ5</accession>
<organism evidence="1">
    <name type="scientific">Uncultured Desulfatiglans sp</name>
    <dbReference type="NCBI Taxonomy" id="1748965"/>
    <lineage>
        <taxon>Bacteria</taxon>
        <taxon>Pseudomonadati</taxon>
        <taxon>Thermodesulfobacteriota</taxon>
        <taxon>Desulfobacteria</taxon>
        <taxon>Desulfatiglandales</taxon>
        <taxon>Desulfatiglandaceae</taxon>
        <taxon>Desulfatiglans</taxon>
        <taxon>environmental samples</taxon>
    </lineage>
</organism>
<dbReference type="AlphaFoldDB" id="A0A653ABQ5"/>
<reference evidence="1" key="1">
    <citation type="submission" date="2018-07" db="EMBL/GenBank/DDBJ databases">
        <authorList>
            <consortium name="Genoscope - CEA"/>
            <person name="William W."/>
        </authorList>
    </citation>
    <scope>NUCLEOTIDE SEQUENCE</scope>
    <source>
        <strain evidence="1">IK1</strain>
    </source>
</reference>
<proteinExistence type="predicted"/>
<protein>
    <submittedName>
        <fullName evidence="1">Uncharacterized protein</fullName>
    </submittedName>
</protein>
<dbReference type="EMBL" id="UPXX01000029">
    <property type="protein sequence ID" value="VBB45425.1"/>
    <property type="molecule type" value="Genomic_DNA"/>
</dbReference>
<evidence type="ECO:0000313" key="1">
    <source>
        <dbReference type="EMBL" id="VBB45425.1"/>
    </source>
</evidence>
<name>A0A653ABQ5_UNCDX</name>
<sequence>MQFTALLHHIYSTDTLREAYYDLKREAAPWVDGVTWPGISIRATNLKVP</sequence>
<gene>
    <name evidence="1" type="ORF">TRIP_B350376</name>
</gene>